<keyword evidence="4" id="KW-1185">Reference proteome</keyword>
<dbReference type="InterPro" id="IPR036291">
    <property type="entry name" value="NAD(P)-bd_dom_sf"/>
</dbReference>
<gene>
    <name evidence="3" type="ORF">EDD80_102397</name>
</gene>
<name>A0A4V2UU88_9SPHI</name>
<dbReference type="GO" id="GO:0016491">
    <property type="term" value="F:oxidoreductase activity"/>
    <property type="evidence" value="ECO:0007669"/>
    <property type="project" value="UniProtKB-KW"/>
</dbReference>
<evidence type="ECO:0000313" key="4">
    <source>
        <dbReference type="Proteomes" id="UP000295807"/>
    </source>
</evidence>
<dbReference type="PANTHER" id="PTHR43669:SF3">
    <property type="entry name" value="ALCOHOL DEHYDROGENASE, PUTATIVE (AFU_ORTHOLOGUE AFUA_3G03445)-RELATED"/>
    <property type="match status" value="1"/>
</dbReference>
<dbReference type="InterPro" id="IPR002347">
    <property type="entry name" value="SDR_fam"/>
</dbReference>
<accession>A0A4V2UU88</accession>
<dbReference type="AlphaFoldDB" id="A0A4V2UU88"/>
<evidence type="ECO:0000256" key="1">
    <source>
        <dbReference type="ARBA" id="ARBA00006484"/>
    </source>
</evidence>
<dbReference type="OrthoDB" id="9790734at2"/>
<dbReference type="Proteomes" id="UP000295807">
    <property type="component" value="Unassembled WGS sequence"/>
</dbReference>
<organism evidence="3 4">
    <name type="scientific">Anseongella ginsenosidimutans</name>
    <dbReference type="NCBI Taxonomy" id="496056"/>
    <lineage>
        <taxon>Bacteria</taxon>
        <taxon>Pseudomonadati</taxon>
        <taxon>Bacteroidota</taxon>
        <taxon>Sphingobacteriia</taxon>
        <taxon>Sphingobacteriales</taxon>
        <taxon>Sphingobacteriaceae</taxon>
        <taxon>Anseongella</taxon>
    </lineage>
</organism>
<dbReference type="RefSeq" id="WP_132128288.1">
    <property type="nucleotide sequence ID" value="NZ_CP042432.1"/>
</dbReference>
<dbReference type="Gene3D" id="3.40.50.720">
    <property type="entry name" value="NAD(P)-binding Rossmann-like Domain"/>
    <property type="match status" value="1"/>
</dbReference>
<evidence type="ECO:0000256" key="2">
    <source>
        <dbReference type="ARBA" id="ARBA00023002"/>
    </source>
</evidence>
<dbReference type="Pfam" id="PF00106">
    <property type="entry name" value="adh_short"/>
    <property type="match status" value="1"/>
</dbReference>
<reference evidence="3 4" key="1">
    <citation type="submission" date="2019-03" db="EMBL/GenBank/DDBJ databases">
        <title>Genomic Encyclopedia of Type Strains, Phase IV (KMG-IV): sequencing the most valuable type-strain genomes for metagenomic binning, comparative biology and taxonomic classification.</title>
        <authorList>
            <person name="Goeker M."/>
        </authorList>
    </citation>
    <scope>NUCLEOTIDE SEQUENCE [LARGE SCALE GENOMIC DNA]</scope>
    <source>
        <strain evidence="3 4">DSM 21100</strain>
    </source>
</reference>
<comment type="caution">
    <text evidence="3">The sequence shown here is derived from an EMBL/GenBank/DDBJ whole genome shotgun (WGS) entry which is preliminary data.</text>
</comment>
<dbReference type="SUPFAM" id="SSF51735">
    <property type="entry name" value="NAD(P)-binding Rossmann-fold domains"/>
    <property type="match status" value="1"/>
</dbReference>
<evidence type="ECO:0000313" key="3">
    <source>
        <dbReference type="EMBL" id="TCS89203.1"/>
    </source>
</evidence>
<sequence length="234" mass="25100">MKNIIITGAAGNLGKAVSVHFLKKKYRVIALVRDAGEAEALSGSVDLDAANLQVEALDLTDEQAVEAVSGKVIRDYGNIDAALLLAGGFAMGNIHTTSMQDIKSQLAINFETAYPLARHIFRHMLEKGSGRLVFVGTRPALKPADGKNMIAYALSKSLLFNLSEQLNEEAAGTNVVSSVIVPSTIDTPANRAAMPKADFDKWVKSQQIAELLHLICSETGAPLRETVLKIYGHS</sequence>
<dbReference type="PRINTS" id="PR00081">
    <property type="entry name" value="GDHRDH"/>
</dbReference>
<dbReference type="EMBL" id="SMAD01000002">
    <property type="protein sequence ID" value="TCS89203.1"/>
    <property type="molecule type" value="Genomic_DNA"/>
</dbReference>
<keyword evidence="2" id="KW-0560">Oxidoreductase</keyword>
<dbReference type="PANTHER" id="PTHR43669">
    <property type="entry name" value="5-KETO-D-GLUCONATE 5-REDUCTASE"/>
    <property type="match status" value="1"/>
</dbReference>
<proteinExistence type="inferred from homology"/>
<comment type="similarity">
    <text evidence="1">Belongs to the short-chain dehydrogenases/reductases (SDR) family.</text>
</comment>
<protein>
    <submittedName>
        <fullName evidence="3">Short-subunit dehydrogenase</fullName>
    </submittedName>
</protein>